<gene>
    <name evidence="2" type="ORF">L484_017546</name>
</gene>
<protein>
    <submittedName>
        <fullName evidence="2">Uncharacterized protein</fullName>
    </submittedName>
</protein>
<reference evidence="3" key="1">
    <citation type="submission" date="2013-01" db="EMBL/GenBank/DDBJ databases">
        <title>Draft Genome Sequence of a Mulberry Tree, Morus notabilis C.K. Schneid.</title>
        <authorList>
            <person name="He N."/>
            <person name="Zhao S."/>
        </authorList>
    </citation>
    <scope>NUCLEOTIDE SEQUENCE</scope>
</reference>
<keyword evidence="3" id="KW-1185">Reference proteome</keyword>
<accession>W9QU09</accession>
<evidence type="ECO:0000256" key="1">
    <source>
        <dbReference type="SAM" id="MobiDB-lite"/>
    </source>
</evidence>
<evidence type="ECO:0000313" key="2">
    <source>
        <dbReference type="EMBL" id="EXB54108.1"/>
    </source>
</evidence>
<sequence length="67" mass="7461">MFGLSHITSSCRFCGRNNTGSNSRTRQQKPDMRLEVCGRLTTGQNARSQATEGDKLLITTGFQPDKR</sequence>
<proteinExistence type="predicted"/>
<feature type="region of interest" description="Disordered" evidence="1">
    <location>
        <begin position="43"/>
        <end position="67"/>
    </location>
</feature>
<dbReference type="EMBL" id="KE344155">
    <property type="protein sequence ID" value="EXB54108.1"/>
    <property type="molecule type" value="Genomic_DNA"/>
</dbReference>
<evidence type="ECO:0000313" key="3">
    <source>
        <dbReference type="Proteomes" id="UP000030645"/>
    </source>
</evidence>
<name>W9QU09_9ROSA</name>
<organism evidence="2 3">
    <name type="scientific">Morus notabilis</name>
    <dbReference type="NCBI Taxonomy" id="981085"/>
    <lineage>
        <taxon>Eukaryota</taxon>
        <taxon>Viridiplantae</taxon>
        <taxon>Streptophyta</taxon>
        <taxon>Embryophyta</taxon>
        <taxon>Tracheophyta</taxon>
        <taxon>Spermatophyta</taxon>
        <taxon>Magnoliopsida</taxon>
        <taxon>eudicotyledons</taxon>
        <taxon>Gunneridae</taxon>
        <taxon>Pentapetalae</taxon>
        <taxon>rosids</taxon>
        <taxon>fabids</taxon>
        <taxon>Rosales</taxon>
        <taxon>Moraceae</taxon>
        <taxon>Moreae</taxon>
        <taxon>Morus</taxon>
    </lineage>
</organism>
<dbReference type="AlphaFoldDB" id="W9QU09"/>
<dbReference type="Proteomes" id="UP000030645">
    <property type="component" value="Unassembled WGS sequence"/>
</dbReference>